<organism evidence="6 7">
    <name type="scientific">Adineta ricciae</name>
    <name type="common">Rotifer</name>
    <dbReference type="NCBI Taxonomy" id="249248"/>
    <lineage>
        <taxon>Eukaryota</taxon>
        <taxon>Metazoa</taxon>
        <taxon>Spiralia</taxon>
        <taxon>Gnathifera</taxon>
        <taxon>Rotifera</taxon>
        <taxon>Eurotatoria</taxon>
        <taxon>Bdelloidea</taxon>
        <taxon>Adinetida</taxon>
        <taxon>Adinetidae</taxon>
        <taxon>Adineta</taxon>
    </lineage>
</organism>
<dbReference type="PANTHER" id="PTHR45721">
    <property type="entry name" value="LAMIN DM0-RELATED"/>
    <property type="match status" value="1"/>
</dbReference>
<dbReference type="GO" id="GO:0031507">
    <property type="term" value="P:heterochromatin formation"/>
    <property type="evidence" value="ECO:0007669"/>
    <property type="project" value="TreeGrafter"/>
</dbReference>
<evidence type="ECO:0000256" key="4">
    <source>
        <dbReference type="SAM" id="MobiDB-lite"/>
    </source>
</evidence>
<keyword evidence="7" id="KW-1185">Reference proteome</keyword>
<evidence type="ECO:0000256" key="1">
    <source>
        <dbReference type="ARBA" id="ARBA00022754"/>
    </source>
</evidence>
<evidence type="ECO:0000313" key="6">
    <source>
        <dbReference type="EMBL" id="CAF1676579.1"/>
    </source>
</evidence>
<dbReference type="Proteomes" id="UP000663828">
    <property type="component" value="Unassembled WGS sequence"/>
</dbReference>
<dbReference type="GO" id="GO:0006998">
    <property type="term" value="P:nuclear envelope organization"/>
    <property type="evidence" value="ECO:0007669"/>
    <property type="project" value="TreeGrafter"/>
</dbReference>
<protein>
    <recommendedName>
        <fullName evidence="5">IF rod domain-containing protein</fullName>
    </recommendedName>
</protein>
<dbReference type="AlphaFoldDB" id="A0A816GQB9"/>
<feature type="non-terminal residue" evidence="6">
    <location>
        <position position="254"/>
    </location>
</feature>
<evidence type="ECO:0000256" key="2">
    <source>
        <dbReference type="ARBA" id="ARBA00023054"/>
    </source>
</evidence>
<reference evidence="6" key="1">
    <citation type="submission" date="2021-02" db="EMBL/GenBank/DDBJ databases">
        <authorList>
            <person name="Nowell W R."/>
        </authorList>
    </citation>
    <scope>NUCLEOTIDE SEQUENCE</scope>
</reference>
<feature type="coiled-coil region" evidence="3">
    <location>
        <begin position="66"/>
        <end position="150"/>
    </location>
</feature>
<name>A0A816GQB9_ADIRI</name>
<accession>A0A816GQB9</accession>
<dbReference type="Gene3D" id="1.20.5.1160">
    <property type="entry name" value="Vasodilator-stimulated phosphoprotein"/>
    <property type="match status" value="1"/>
</dbReference>
<dbReference type="GO" id="GO:0005652">
    <property type="term" value="C:nuclear lamina"/>
    <property type="evidence" value="ECO:0007669"/>
    <property type="project" value="TreeGrafter"/>
</dbReference>
<evidence type="ECO:0000256" key="3">
    <source>
        <dbReference type="SAM" id="Coils"/>
    </source>
</evidence>
<comment type="caution">
    <text evidence="6">The sequence shown here is derived from an EMBL/GenBank/DDBJ whole genome shotgun (WGS) entry which is preliminary data.</text>
</comment>
<dbReference type="GO" id="GO:0005882">
    <property type="term" value="C:intermediate filament"/>
    <property type="evidence" value="ECO:0007669"/>
    <property type="project" value="UniProtKB-KW"/>
</dbReference>
<dbReference type="GO" id="GO:0007097">
    <property type="term" value="P:nuclear migration"/>
    <property type="evidence" value="ECO:0007669"/>
    <property type="project" value="TreeGrafter"/>
</dbReference>
<feature type="coiled-coil region" evidence="3">
    <location>
        <begin position="177"/>
        <end position="246"/>
    </location>
</feature>
<keyword evidence="1" id="KW-0403">Intermediate filament</keyword>
<feature type="domain" description="IF rod" evidence="5">
    <location>
        <begin position="76"/>
        <end position="254"/>
    </location>
</feature>
<dbReference type="PANTHER" id="PTHR45721:SF12">
    <property type="entry name" value="INTERMEDIATE FILAMENT PROTEIN IFA-1"/>
    <property type="match status" value="1"/>
</dbReference>
<dbReference type="InterPro" id="IPR039008">
    <property type="entry name" value="IF_rod_dom"/>
</dbReference>
<proteinExistence type="predicted"/>
<dbReference type="EMBL" id="CAJNOR010014064">
    <property type="protein sequence ID" value="CAF1676579.1"/>
    <property type="molecule type" value="Genomic_DNA"/>
</dbReference>
<dbReference type="GO" id="GO:0005200">
    <property type="term" value="F:structural constituent of cytoskeleton"/>
    <property type="evidence" value="ECO:0007669"/>
    <property type="project" value="TreeGrafter"/>
</dbReference>
<dbReference type="PROSITE" id="PS51842">
    <property type="entry name" value="IF_ROD_2"/>
    <property type="match status" value="1"/>
</dbReference>
<feature type="compositionally biased region" description="Polar residues" evidence="4">
    <location>
        <begin position="1"/>
        <end position="12"/>
    </location>
</feature>
<feature type="compositionally biased region" description="Polar residues" evidence="4">
    <location>
        <begin position="20"/>
        <end position="34"/>
    </location>
</feature>
<evidence type="ECO:0000259" key="5">
    <source>
        <dbReference type="PROSITE" id="PS51842"/>
    </source>
</evidence>
<dbReference type="SUPFAM" id="SSF64593">
    <property type="entry name" value="Intermediate filament protein, coiled coil region"/>
    <property type="match status" value="1"/>
</dbReference>
<gene>
    <name evidence="6" type="ORF">XAT740_LOCUS59718</name>
</gene>
<dbReference type="GO" id="GO:0090435">
    <property type="term" value="P:protein localization to nuclear envelope"/>
    <property type="evidence" value="ECO:0007669"/>
    <property type="project" value="TreeGrafter"/>
</dbReference>
<dbReference type="GO" id="GO:0051664">
    <property type="term" value="P:nuclear pore localization"/>
    <property type="evidence" value="ECO:0007669"/>
    <property type="project" value="TreeGrafter"/>
</dbReference>
<dbReference type="Pfam" id="PF00038">
    <property type="entry name" value="Filament"/>
    <property type="match status" value="1"/>
</dbReference>
<keyword evidence="2 3" id="KW-0175">Coiled coil</keyword>
<evidence type="ECO:0000313" key="7">
    <source>
        <dbReference type="Proteomes" id="UP000663828"/>
    </source>
</evidence>
<sequence>MSSTTKTNTRVSSDSERTDAQQTSSSRHPTQLDDSTIIRRTLVERGLRPASDENRPSGHLSTATAITTITKQHQDEQRELQELNNKFAVYLDRVHYLENRNHKLSSELNDLKQAWGGDAAQLQAVYNPQLQALREQIDNAMRDRALQDLQLKRHEYELWQIQQQIATFDDYEDINRINHLKQELDNTHLELEQLRNQFDQRLGDLTRHRSIMDDLLKELEGLKNELDNQQLERIVIENELQTLREHAAFQDAIH</sequence>
<feature type="region of interest" description="Disordered" evidence="4">
    <location>
        <begin position="1"/>
        <end position="36"/>
    </location>
</feature>